<evidence type="ECO:0000259" key="8">
    <source>
        <dbReference type="PROSITE" id="PS50089"/>
    </source>
</evidence>
<dbReference type="SUPFAM" id="SSF57850">
    <property type="entry name" value="RING/U-box"/>
    <property type="match status" value="1"/>
</dbReference>
<dbReference type="FunFam" id="3.30.40.10:FF:000033">
    <property type="entry name" value="Polycomb group RING finger protein 3"/>
    <property type="match status" value="1"/>
</dbReference>
<keyword evidence="2" id="KW-0479">Metal-binding</keyword>
<comment type="subcellular location">
    <subcellularLocation>
        <location evidence="1">Nucleus</location>
    </subcellularLocation>
</comment>
<proteinExistence type="predicted"/>
<dbReference type="Proteomes" id="UP000822476">
    <property type="component" value="Unassembled WGS sequence"/>
</dbReference>
<dbReference type="GO" id="GO:1990841">
    <property type="term" value="F:promoter-specific chromatin binding"/>
    <property type="evidence" value="ECO:0007669"/>
    <property type="project" value="TreeGrafter"/>
</dbReference>
<dbReference type="PANTHER" id="PTHR10825">
    <property type="entry name" value="RING FINGER DOMAIN-CONTAINING, POLYCOMB GROUP COMPONENT"/>
    <property type="match status" value="1"/>
</dbReference>
<feature type="compositionally biased region" description="Low complexity" evidence="7">
    <location>
        <begin position="248"/>
        <end position="263"/>
    </location>
</feature>
<dbReference type="AlphaFoldDB" id="A0A8S9YSF1"/>
<organism evidence="9 10">
    <name type="scientific">Paragonimus skrjabini miyazakii</name>
    <dbReference type="NCBI Taxonomy" id="59628"/>
    <lineage>
        <taxon>Eukaryota</taxon>
        <taxon>Metazoa</taxon>
        <taxon>Spiralia</taxon>
        <taxon>Lophotrochozoa</taxon>
        <taxon>Platyhelminthes</taxon>
        <taxon>Trematoda</taxon>
        <taxon>Digenea</taxon>
        <taxon>Plagiorchiida</taxon>
        <taxon>Troglotremata</taxon>
        <taxon>Troglotrematidae</taxon>
        <taxon>Paragonimus</taxon>
    </lineage>
</organism>
<feature type="domain" description="RING-type" evidence="8">
    <location>
        <begin position="18"/>
        <end position="57"/>
    </location>
</feature>
<dbReference type="PANTHER" id="PTHR10825:SF29">
    <property type="entry name" value="POLYCOMB GROUP RING FINGER PROTEIN 1"/>
    <property type="match status" value="1"/>
</dbReference>
<keyword evidence="5" id="KW-0539">Nucleus</keyword>
<evidence type="ECO:0000256" key="2">
    <source>
        <dbReference type="ARBA" id="ARBA00022723"/>
    </source>
</evidence>
<evidence type="ECO:0000313" key="10">
    <source>
        <dbReference type="Proteomes" id="UP000822476"/>
    </source>
</evidence>
<dbReference type="Gene3D" id="3.30.40.10">
    <property type="entry name" value="Zinc/RING finger domain, C3HC4 (zinc finger)"/>
    <property type="match status" value="1"/>
</dbReference>
<name>A0A8S9YSF1_9TREM</name>
<dbReference type="Pfam" id="PF00097">
    <property type="entry name" value="zf-C3HC4"/>
    <property type="match status" value="1"/>
</dbReference>
<dbReference type="InterPro" id="IPR001841">
    <property type="entry name" value="Znf_RING"/>
</dbReference>
<evidence type="ECO:0000256" key="5">
    <source>
        <dbReference type="ARBA" id="ARBA00023242"/>
    </source>
</evidence>
<dbReference type="InterPro" id="IPR017907">
    <property type="entry name" value="Znf_RING_CS"/>
</dbReference>
<sequence length="376" mass="42184">MHRVTNIPIVMINPMLTCKLCTGYLIDATTIVECLHSFCRSCILSHLKQHTTCPVCDTLLHKTRPHYAIRPDRALQAIVYKLIPNLFEKEMSCRREFYEEHPHPEVRSLSPEKKGEITLNAYVLQEEEHISIELEYWQPTGKQRLSSDSSHTETSTTVSNNQSTYLLCPPDVTVAHLEKLIRLKFGLEPNDHKVAMFFTTDDLFSSDYTLSDLACLYSWRRLQPMKLYFTIVEHSSLSDSTTRLTGRSVTHSPSKPSSSRSFLPPSPAPSNHQYESKKLGQFTSPNHGYNSCSSERGPTSLSVSHTNCVKRTSNLPSLSDEQAQSIRPVHLSAHGSNPSSTFLCPSFPSTHSLQSMTLTTNVPILNSSSSICSPQA</sequence>
<evidence type="ECO:0000256" key="1">
    <source>
        <dbReference type="ARBA" id="ARBA00004123"/>
    </source>
</evidence>
<protein>
    <recommendedName>
        <fullName evidence="8">RING-type domain-containing protein</fullName>
    </recommendedName>
</protein>
<keyword evidence="4" id="KW-0862">Zinc</keyword>
<evidence type="ECO:0000256" key="4">
    <source>
        <dbReference type="ARBA" id="ARBA00022833"/>
    </source>
</evidence>
<evidence type="ECO:0000256" key="7">
    <source>
        <dbReference type="SAM" id="MobiDB-lite"/>
    </source>
</evidence>
<accession>A0A8S9YSF1</accession>
<evidence type="ECO:0000256" key="3">
    <source>
        <dbReference type="ARBA" id="ARBA00022771"/>
    </source>
</evidence>
<dbReference type="GO" id="GO:0008270">
    <property type="term" value="F:zinc ion binding"/>
    <property type="evidence" value="ECO:0007669"/>
    <property type="project" value="UniProtKB-KW"/>
</dbReference>
<dbReference type="SMART" id="SM00184">
    <property type="entry name" value="RING"/>
    <property type="match status" value="1"/>
</dbReference>
<evidence type="ECO:0000256" key="6">
    <source>
        <dbReference type="PROSITE-ProRule" id="PRU00175"/>
    </source>
</evidence>
<dbReference type="PROSITE" id="PS00518">
    <property type="entry name" value="ZF_RING_1"/>
    <property type="match status" value="1"/>
</dbReference>
<reference evidence="9" key="1">
    <citation type="submission" date="2019-07" db="EMBL/GenBank/DDBJ databases">
        <title>Annotation for the trematode Paragonimus miyazaki's.</title>
        <authorList>
            <person name="Choi Y.-J."/>
        </authorList>
    </citation>
    <scope>NUCLEOTIDE SEQUENCE</scope>
    <source>
        <strain evidence="9">Japan</strain>
    </source>
</reference>
<comment type="caution">
    <text evidence="9">The sequence shown here is derived from an EMBL/GenBank/DDBJ whole genome shotgun (WGS) entry which is preliminary data.</text>
</comment>
<dbReference type="InterPro" id="IPR018957">
    <property type="entry name" value="Znf_C3HC4_RING-type"/>
</dbReference>
<keyword evidence="3 6" id="KW-0863">Zinc-finger</keyword>
<dbReference type="InterPro" id="IPR032443">
    <property type="entry name" value="RAWUL"/>
</dbReference>
<dbReference type="GO" id="GO:0035102">
    <property type="term" value="C:PRC1 complex"/>
    <property type="evidence" value="ECO:0007669"/>
    <property type="project" value="TreeGrafter"/>
</dbReference>
<dbReference type="Pfam" id="PF16207">
    <property type="entry name" value="RAWUL"/>
    <property type="match status" value="1"/>
</dbReference>
<gene>
    <name evidence="9" type="ORF">EG68_06737</name>
</gene>
<evidence type="ECO:0000313" key="9">
    <source>
        <dbReference type="EMBL" id="KAF7255983.1"/>
    </source>
</evidence>
<keyword evidence="10" id="KW-1185">Reference proteome</keyword>
<dbReference type="Gene3D" id="3.10.20.90">
    <property type="entry name" value="Phosphatidylinositol 3-kinase Catalytic Subunit, Chain A, domain 1"/>
    <property type="match status" value="1"/>
</dbReference>
<dbReference type="OrthoDB" id="1305878at2759"/>
<dbReference type="PROSITE" id="PS50089">
    <property type="entry name" value="ZF_RING_2"/>
    <property type="match status" value="1"/>
</dbReference>
<dbReference type="InterPro" id="IPR013083">
    <property type="entry name" value="Znf_RING/FYVE/PHD"/>
</dbReference>
<dbReference type="GO" id="GO:0000122">
    <property type="term" value="P:negative regulation of transcription by RNA polymerase II"/>
    <property type="evidence" value="ECO:0007669"/>
    <property type="project" value="TreeGrafter"/>
</dbReference>
<dbReference type="EMBL" id="JTDE01003508">
    <property type="protein sequence ID" value="KAF7255983.1"/>
    <property type="molecule type" value="Genomic_DNA"/>
</dbReference>
<feature type="region of interest" description="Disordered" evidence="7">
    <location>
        <begin position="240"/>
        <end position="280"/>
    </location>
</feature>